<evidence type="ECO:0000256" key="1">
    <source>
        <dbReference type="ARBA" id="ARBA00004651"/>
    </source>
</evidence>
<feature type="transmembrane region" description="Helical" evidence="7">
    <location>
        <begin position="239"/>
        <end position="261"/>
    </location>
</feature>
<dbReference type="InterPro" id="IPR035906">
    <property type="entry name" value="MetI-like_sf"/>
</dbReference>
<evidence type="ECO:0000256" key="6">
    <source>
        <dbReference type="ARBA" id="ARBA00023136"/>
    </source>
</evidence>
<dbReference type="Proteomes" id="UP001595711">
    <property type="component" value="Unassembled WGS sequence"/>
</dbReference>
<dbReference type="RefSeq" id="WP_379722304.1">
    <property type="nucleotide sequence ID" value="NZ_JBHRYJ010000001.1"/>
</dbReference>
<dbReference type="PANTHER" id="PTHR43163:SF3">
    <property type="entry name" value="PEPTIDE ABC TRANSPORTER PERMEASE PROTEIN"/>
    <property type="match status" value="1"/>
</dbReference>
<evidence type="ECO:0000256" key="5">
    <source>
        <dbReference type="ARBA" id="ARBA00022989"/>
    </source>
</evidence>
<reference evidence="10" key="1">
    <citation type="journal article" date="2019" name="Int. J. Syst. Evol. Microbiol.">
        <title>The Global Catalogue of Microorganisms (GCM) 10K type strain sequencing project: providing services to taxonomists for standard genome sequencing and annotation.</title>
        <authorList>
            <consortium name="The Broad Institute Genomics Platform"/>
            <consortium name="The Broad Institute Genome Sequencing Center for Infectious Disease"/>
            <person name="Wu L."/>
            <person name="Ma J."/>
        </authorList>
    </citation>
    <scope>NUCLEOTIDE SEQUENCE [LARGE SCALE GENOMIC DNA]</scope>
    <source>
        <strain evidence="10">KCTC 42182</strain>
    </source>
</reference>
<gene>
    <name evidence="9" type="ORF">ACFOOQ_04625</name>
</gene>
<dbReference type="Pfam" id="PF19300">
    <property type="entry name" value="BPD_transp_1_N"/>
    <property type="match status" value="1"/>
</dbReference>
<evidence type="ECO:0000259" key="8">
    <source>
        <dbReference type="PROSITE" id="PS50928"/>
    </source>
</evidence>
<feature type="transmembrane region" description="Helical" evidence="7">
    <location>
        <begin position="134"/>
        <end position="157"/>
    </location>
</feature>
<keyword evidence="10" id="KW-1185">Reference proteome</keyword>
<accession>A0ABV7VDE3</accession>
<evidence type="ECO:0000256" key="7">
    <source>
        <dbReference type="RuleBase" id="RU363032"/>
    </source>
</evidence>
<dbReference type="CDD" id="cd06261">
    <property type="entry name" value="TM_PBP2"/>
    <property type="match status" value="1"/>
</dbReference>
<dbReference type="EMBL" id="JBHRYJ010000001">
    <property type="protein sequence ID" value="MFC3674817.1"/>
    <property type="molecule type" value="Genomic_DNA"/>
</dbReference>
<feature type="transmembrane region" description="Helical" evidence="7">
    <location>
        <begin position="99"/>
        <end position="122"/>
    </location>
</feature>
<dbReference type="PANTHER" id="PTHR43163">
    <property type="entry name" value="DIPEPTIDE TRANSPORT SYSTEM PERMEASE PROTEIN DPPB-RELATED"/>
    <property type="match status" value="1"/>
</dbReference>
<keyword evidence="4 7" id="KW-0812">Transmembrane</keyword>
<evidence type="ECO:0000256" key="4">
    <source>
        <dbReference type="ARBA" id="ARBA00022692"/>
    </source>
</evidence>
<dbReference type="SUPFAM" id="SSF161098">
    <property type="entry name" value="MetI-like"/>
    <property type="match status" value="1"/>
</dbReference>
<dbReference type="Gene3D" id="1.10.3720.10">
    <property type="entry name" value="MetI-like"/>
    <property type="match status" value="1"/>
</dbReference>
<evidence type="ECO:0000313" key="9">
    <source>
        <dbReference type="EMBL" id="MFC3674817.1"/>
    </source>
</evidence>
<keyword evidence="6 7" id="KW-0472">Membrane</keyword>
<comment type="similarity">
    <text evidence="7">Belongs to the binding-protein-dependent transport system permease family.</text>
</comment>
<proteinExistence type="inferred from homology"/>
<keyword evidence="5 7" id="KW-1133">Transmembrane helix</keyword>
<dbReference type="InterPro" id="IPR000515">
    <property type="entry name" value="MetI-like"/>
</dbReference>
<name>A0ABV7VDE3_9PROT</name>
<feature type="transmembrane region" description="Helical" evidence="7">
    <location>
        <begin position="9"/>
        <end position="27"/>
    </location>
</feature>
<comment type="subcellular location">
    <subcellularLocation>
        <location evidence="1 7">Cell membrane</location>
        <topology evidence="1 7">Multi-pass membrane protein</topology>
    </subcellularLocation>
</comment>
<comment type="caution">
    <text evidence="9">The sequence shown here is derived from an EMBL/GenBank/DDBJ whole genome shotgun (WGS) entry which is preliminary data.</text>
</comment>
<dbReference type="PROSITE" id="PS50928">
    <property type="entry name" value="ABC_TM1"/>
    <property type="match status" value="1"/>
</dbReference>
<dbReference type="InterPro" id="IPR045621">
    <property type="entry name" value="BPD_transp_1_N"/>
</dbReference>
<evidence type="ECO:0000313" key="10">
    <source>
        <dbReference type="Proteomes" id="UP001595711"/>
    </source>
</evidence>
<protein>
    <submittedName>
        <fullName evidence="9">ABC transporter permease</fullName>
    </submittedName>
</protein>
<feature type="transmembrane region" description="Helical" evidence="7">
    <location>
        <begin position="177"/>
        <end position="197"/>
    </location>
</feature>
<dbReference type="Pfam" id="PF00528">
    <property type="entry name" value="BPD_transp_1"/>
    <property type="match status" value="1"/>
</dbReference>
<sequence>MLRLILSRLVAAIPVMGVVAIFVFLMLRLSPGDPAAILAGDAATPETIAAIRAGLGLDQPIWVQFVHWIGDLAQGDLGRSVLSKQPVMHMIADRIEPTISLAIVTLIFSVVVAVPIGIIAAWKQGSWIDRSIMALSVAGFSVPVFVLGYILIYIFSIKLDLLPVQGFVSIREGLWPFLQNMILPTLALGFIYIALFARITRASMLEVLGEDYIRTAYAKGLPDRAVLTRHALRNAAVPIVSVIGIGFALLIGGVVITETVFNIPGLGRLVVEAVLARDYPIIQGIILLFSGIYVLINLLIDIAYVLLDPRIRY</sequence>
<evidence type="ECO:0000256" key="3">
    <source>
        <dbReference type="ARBA" id="ARBA00022475"/>
    </source>
</evidence>
<keyword evidence="3" id="KW-1003">Cell membrane</keyword>
<feature type="transmembrane region" description="Helical" evidence="7">
    <location>
        <begin position="281"/>
        <end position="307"/>
    </location>
</feature>
<keyword evidence="2 7" id="KW-0813">Transport</keyword>
<evidence type="ECO:0000256" key="2">
    <source>
        <dbReference type="ARBA" id="ARBA00022448"/>
    </source>
</evidence>
<feature type="domain" description="ABC transmembrane type-1" evidence="8">
    <location>
        <begin position="95"/>
        <end position="304"/>
    </location>
</feature>
<organism evidence="9 10">
    <name type="scientific">Ferrovibrio xuzhouensis</name>
    <dbReference type="NCBI Taxonomy" id="1576914"/>
    <lineage>
        <taxon>Bacteria</taxon>
        <taxon>Pseudomonadati</taxon>
        <taxon>Pseudomonadota</taxon>
        <taxon>Alphaproteobacteria</taxon>
        <taxon>Rhodospirillales</taxon>
        <taxon>Rhodospirillaceae</taxon>
        <taxon>Ferrovibrio</taxon>
    </lineage>
</organism>